<reference evidence="2 3" key="1">
    <citation type="submission" date="2020-03" db="EMBL/GenBank/DDBJ databases">
        <authorList>
            <person name="Chen G."/>
            <person name="Lin M."/>
            <person name="Fu H."/>
        </authorList>
    </citation>
    <scope>NUCLEOTIDE SEQUENCE [LARGE SCALE GENOMIC DNA]</scope>
</reference>
<protein>
    <recommendedName>
        <fullName evidence="1">DUF6378 domain-containing protein</fullName>
    </recommendedName>
</protein>
<keyword evidence="3" id="KW-1185">Reference proteome</keyword>
<evidence type="ECO:0000313" key="2">
    <source>
        <dbReference type="EMBL" id="QMP18281.1"/>
    </source>
</evidence>
<organism evidence="2 3">
    <name type="scientific">Vibrio phage phiV141</name>
    <dbReference type="NCBI Taxonomy" id="2723905"/>
    <lineage>
        <taxon>Viruses</taxon>
        <taxon>Duplodnaviria</taxon>
        <taxon>Heunggongvirae</taxon>
        <taxon>Uroviricota</taxon>
        <taxon>Caudoviricetes</taxon>
        <taxon>Autographivirales</taxon>
        <taxon>Autographivirales incertae sedis</taxon>
        <taxon>Fujianvirus</taxon>
        <taxon>Fujianvirus V141</taxon>
    </lineage>
</organism>
<accession>A0A7D7EM16</accession>
<dbReference type="Pfam" id="PF19905">
    <property type="entry name" value="DUF6378"/>
    <property type="match status" value="1"/>
</dbReference>
<dbReference type="EMBL" id="MT227925">
    <property type="protein sequence ID" value="QMP18281.1"/>
    <property type="molecule type" value="Genomic_DNA"/>
</dbReference>
<feature type="domain" description="DUF6378" evidence="1">
    <location>
        <begin position="27"/>
        <end position="88"/>
    </location>
</feature>
<gene>
    <name evidence="2" type="ORF">phiV141_24</name>
</gene>
<sequence>MHKCNIASDFAEQAVAEMKDRAASRDCDGERSMERTVNAFNAMFGHKMTTVQGWQFMELLKMARSVGGAYREDDFVDGVAYAALAGEAAADAAAGFTGVPAFTDEDVIGNAMAEAHSANVLMEGDPNGGQLGEGVTKAS</sequence>
<evidence type="ECO:0000313" key="3">
    <source>
        <dbReference type="Proteomes" id="UP000514515"/>
    </source>
</evidence>
<dbReference type="InterPro" id="IPR045958">
    <property type="entry name" value="DUF6378"/>
</dbReference>
<dbReference type="Proteomes" id="UP000514515">
    <property type="component" value="Segment"/>
</dbReference>
<proteinExistence type="predicted"/>
<evidence type="ECO:0000259" key="1">
    <source>
        <dbReference type="Pfam" id="PF19905"/>
    </source>
</evidence>
<name>A0A7D7EM16_9CAUD</name>